<dbReference type="AlphaFoldDB" id="A0A7F5RJ15"/>
<name>A0A7F5RJ15_AGRPL</name>
<evidence type="ECO:0000256" key="4">
    <source>
        <dbReference type="ARBA" id="ARBA00023136"/>
    </source>
</evidence>
<dbReference type="PANTHER" id="PTHR12988">
    <property type="entry name" value="SPHINGOMYELIN PHOSPHODIESTERASE 4"/>
    <property type="match status" value="1"/>
</dbReference>
<protein>
    <submittedName>
        <fullName evidence="7">Sphingomyelin phosphodiesterase 4</fullName>
    </submittedName>
</protein>
<dbReference type="GO" id="GO:0046513">
    <property type="term" value="P:ceramide biosynthetic process"/>
    <property type="evidence" value="ECO:0007669"/>
    <property type="project" value="TreeGrafter"/>
</dbReference>
<dbReference type="GO" id="GO:0050290">
    <property type="term" value="F:sphingomyelin phosphodiesterase D activity"/>
    <property type="evidence" value="ECO:0007669"/>
    <property type="project" value="InterPro"/>
</dbReference>
<proteinExistence type="predicted"/>
<dbReference type="GeneID" id="108740906"/>
<dbReference type="KEGG" id="apln:108740906"/>
<keyword evidence="4 5" id="KW-0472">Membrane</keyword>
<keyword evidence="2 5" id="KW-0812">Transmembrane</keyword>
<reference evidence="7" key="1">
    <citation type="submission" date="2025-08" db="UniProtKB">
        <authorList>
            <consortium name="RefSeq"/>
        </authorList>
    </citation>
    <scope>IDENTIFICATION</scope>
    <source>
        <tissue evidence="7">Entire body</tissue>
    </source>
</reference>
<keyword evidence="6" id="KW-1185">Reference proteome</keyword>
<evidence type="ECO:0000256" key="1">
    <source>
        <dbReference type="ARBA" id="ARBA00004167"/>
    </source>
</evidence>
<dbReference type="Pfam" id="PF14724">
    <property type="entry name" value="mit_SMPDase"/>
    <property type="match status" value="2"/>
</dbReference>
<comment type="subcellular location">
    <subcellularLocation>
        <location evidence="1">Membrane</location>
        <topology evidence="1">Single-pass membrane protein</topology>
    </subcellularLocation>
</comment>
<keyword evidence="3 5" id="KW-1133">Transmembrane helix</keyword>
<dbReference type="GO" id="GO:0046475">
    <property type="term" value="P:glycerophospholipid catabolic process"/>
    <property type="evidence" value="ECO:0007669"/>
    <property type="project" value="TreeGrafter"/>
</dbReference>
<dbReference type="PANTHER" id="PTHR12988:SF6">
    <property type="entry name" value="SPHINGOMYELIN PHOSPHODIESTERASE 4"/>
    <property type="match status" value="1"/>
</dbReference>
<evidence type="ECO:0000313" key="6">
    <source>
        <dbReference type="Proteomes" id="UP000192223"/>
    </source>
</evidence>
<evidence type="ECO:0000313" key="7">
    <source>
        <dbReference type="RefSeq" id="XP_025835973.1"/>
    </source>
</evidence>
<dbReference type="Proteomes" id="UP000192223">
    <property type="component" value="Unplaced"/>
</dbReference>
<organism evidence="6 7">
    <name type="scientific">Agrilus planipennis</name>
    <name type="common">Emerald ash borer</name>
    <name type="synonym">Agrilus marcopoli</name>
    <dbReference type="NCBI Taxonomy" id="224129"/>
    <lineage>
        <taxon>Eukaryota</taxon>
        <taxon>Metazoa</taxon>
        <taxon>Ecdysozoa</taxon>
        <taxon>Arthropoda</taxon>
        <taxon>Hexapoda</taxon>
        <taxon>Insecta</taxon>
        <taxon>Pterygota</taxon>
        <taxon>Neoptera</taxon>
        <taxon>Endopterygota</taxon>
        <taxon>Coleoptera</taxon>
        <taxon>Polyphaga</taxon>
        <taxon>Elateriformia</taxon>
        <taxon>Buprestoidea</taxon>
        <taxon>Buprestidae</taxon>
        <taxon>Agrilinae</taxon>
        <taxon>Agrilus</taxon>
    </lineage>
</organism>
<dbReference type="OrthoDB" id="10251508at2759"/>
<dbReference type="FunCoup" id="A0A7F5RJ15">
    <property type="interactions" value="1842"/>
</dbReference>
<dbReference type="GO" id="GO:0006685">
    <property type="term" value="P:sphingomyelin catabolic process"/>
    <property type="evidence" value="ECO:0007669"/>
    <property type="project" value="TreeGrafter"/>
</dbReference>
<gene>
    <name evidence="7" type="primary">LOC108740906</name>
</gene>
<evidence type="ECO:0000256" key="2">
    <source>
        <dbReference type="ARBA" id="ARBA00022692"/>
    </source>
</evidence>
<dbReference type="InParanoid" id="A0A7F5RJ15"/>
<evidence type="ECO:0000256" key="3">
    <source>
        <dbReference type="ARBA" id="ARBA00022989"/>
    </source>
</evidence>
<sequence>MNELKKIAVPYMQGKMYIFLRNLIYRWPLDDSFRLVLELWLSFIQPWRYPGNEQLELMGLTKQHDADGLSRPSKLADKEYLPFIVENILAYVVIFQQLLPRFTKVDLSSPKIALMLYRMLKVMGQPMLADMLREVESALENINNSPTHVRWPSSVPPLSPTSSWCSTNTSPNISFNKDHSHNLSYMGAASLSGSFIDSSVTYRGIGGKWSNIVKQKIVELECPNFCYKPLFTTQPAQEVFDLIRHIQKAQHAANAIIRLRKEEESKSSRGIFGFLRIIFTQPDFNNDEFPLEEREKVPIVLKYSLEFLVDIFQIRNLNVSGISNDGSTDLNDLSSQIHKDDFPYILTPQRVRERVKNLRFEGDPDLQPIRSNENTFLVRILYQLSKKINEEFYYHINRLYYDQSFVGRICREVVSPPITVYKYEKSNDGLSPRIQESLPPRITLRPLASHKFLTYLALGFIVFNFCGYGIVSYLFFVFSLWSMSILLRVIIPKRRHCDSPTRLLNLNLNDSFS</sequence>
<dbReference type="InterPro" id="IPR024129">
    <property type="entry name" value="Sphingomy_SMPD4"/>
</dbReference>
<dbReference type="GO" id="GO:0016020">
    <property type="term" value="C:membrane"/>
    <property type="evidence" value="ECO:0007669"/>
    <property type="project" value="UniProtKB-SubCell"/>
</dbReference>
<accession>A0A7F5RJ15</accession>
<dbReference type="RefSeq" id="XP_025835973.1">
    <property type="nucleotide sequence ID" value="XM_025980188.1"/>
</dbReference>
<evidence type="ECO:0000256" key="5">
    <source>
        <dbReference type="SAM" id="Phobius"/>
    </source>
</evidence>
<feature type="transmembrane region" description="Helical" evidence="5">
    <location>
        <begin position="452"/>
        <end position="478"/>
    </location>
</feature>